<keyword evidence="1" id="KW-0472">Membrane</keyword>
<keyword evidence="1" id="KW-1133">Transmembrane helix</keyword>
<dbReference type="InterPro" id="IPR034804">
    <property type="entry name" value="SQR/QFR_C/D"/>
</dbReference>
<dbReference type="GO" id="GO:0016020">
    <property type="term" value="C:membrane"/>
    <property type="evidence" value="ECO:0007669"/>
    <property type="project" value="InterPro"/>
</dbReference>
<dbReference type="AlphaFoldDB" id="A0A420E125"/>
<accession>A0A420E125</accession>
<dbReference type="EMBL" id="RAQM01000009">
    <property type="protein sequence ID" value="RKF03603.1"/>
    <property type="molecule type" value="Genomic_DNA"/>
</dbReference>
<dbReference type="Proteomes" id="UP000285780">
    <property type="component" value="Unassembled WGS sequence"/>
</dbReference>
<evidence type="ECO:0000313" key="2">
    <source>
        <dbReference type="EMBL" id="RKF03603.1"/>
    </source>
</evidence>
<sequence>MKRLHYISGVTITIFIGLHLLNHFLSVFGEETHIKFMDQLRIVYRNIFIEYILFITVIIQIISGLKLFIYKRKTLVTFFDRLQVWTGLYLAFFLLIHVSAVLSGRYLLNLDTNFYFGVAGLNTFPLSIFFIPYYSFAIISFFGHIAAIHYQKMKKKFVGLSVKQQSKIIFITGIIFTLITLYGLTNGFSGIKIPEEYNVLIGK</sequence>
<dbReference type="SUPFAM" id="SSF81343">
    <property type="entry name" value="Fumarate reductase respiratory complex transmembrane subunits"/>
    <property type="match status" value="1"/>
</dbReference>
<feature type="transmembrane region" description="Helical" evidence="1">
    <location>
        <begin position="82"/>
        <end position="104"/>
    </location>
</feature>
<gene>
    <name evidence="2" type="ORF">C8N26_1993</name>
</gene>
<feature type="transmembrane region" description="Helical" evidence="1">
    <location>
        <begin position="124"/>
        <end position="147"/>
    </location>
</feature>
<comment type="caution">
    <text evidence="2">The sequence shown here is derived from an EMBL/GenBank/DDBJ whole genome shotgun (WGS) entry which is preliminary data.</text>
</comment>
<name>A0A420E125_9FLAO</name>
<feature type="transmembrane region" description="Helical" evidence="1">
    <location>
        <begin position="168"/>
        <end position="185"/>
    </location>
</feature>
<feature type="transmembrane region" description="Helical" evidence="1">
    <location>
        <begin position="7"/>
        <end position="28"/>
    </location>
</feature>
<dbReference type="RefSeq" id="WP_120187128.1">
    <property type="nucleotide sequence ID" value="NZ_RAQM01000009.1"/>
</dbReference>
<keyword evidence="3" id="KW-1185">Reference proteome</keyword>
<evidence type="ECO:0000313" key="3">
    <source>
        <dbReference type="Proteomes" id="UP000285780"/>
    </source>
</evidence>
<organism evidence="2 3">
    <name type="scientific">Tenacibaculum lutimaris</name>
    <dbReference type="NCBI Taxonomy" id="285258"/>
    <lineage>
        <taxon>Bacteria</taxon>
        <taxon>Pseudomonadati</taxon>
        <taxon>Bacteroidota</taxon>
        <taxon>Flavobacteriia</taxon>
        <taxon>Flavobacteriales</taxon>
        <taxon>Flavobacteriaceae</taxon>
        <taxon>Tenacibaculum</taxon>
    </lineage>
</organism>
<evidence type="ECO:0000256" key="1">
    <source>
        <dbReference type="SAM" id="Phobius"/>
    </source>
</evidence>
<feature type="transmembrane region" description="Helical" evidence="1">
    <location>
        <begin position="48"/>
        <end position="70"/>
    </location>
</feature>
<reference evidence="2 3" key="1">
    <citation type="submission" date="2018-09" db="EMBL/GenBank/DDBJ databases">
        <title>Genomic Encyclopedia of Archaeal and Bacterial Type Strains, Phase II (KMG-II): from individual species to whole genera.</title>
        <authorList>
            <person name="Goeker M."/>
        </authorList>
    </citation>
    <scope>NUCLEOTIDE SEQUENCE [LARGE SCALE GENOMIC DNA]</scope>
    <source>
        <strain evidence="2 3">DSM 16505</strain>
    </source>
</reference>
<protein>
    <submittedName>
        <fullName evidence="2">Uncharacterized protein</fullName>
    </submittedName>
</protein>
<keyword evidence="1" id="KW-0812">Transmembrane</keyword>
<proteinExistence type="predicted"/>